<proteinExistence type="predicted"/>
<evidence type="ECO:0000256" key="1">
    <source>
        <dbReference type="ARBA" id="ARBA00022574"/>
    </source>
</evidence>
<dbReference type="Proteomes" id="UP000250321">
    <property type="component" value="Unassembled WGS sequence"/>
</dbReference>
<protein>
    <submittedName>
        <fullName evidence="4">Uncharacterized protein</fullName>
    </submittedName>
</protein>
<keyword evidence="1" id="KW-0853">WD repeat</keyword>
<keyword evidence="2" id="KW-0677">Repeat</keyword>
<dbReference type="InterPro" id="IPR015943">
    <property type="entry name" value="WD40/YVTN_repeat-like_dom_sf"/>
</dbReference>
<dbReference type="STRING" id="2094558.A0A314U7E8"/>
<evidence type="ECO:0000313" key="5">
    <source>
        <dbReference type="Proteomes" id="UP000250321"/>
    </source>
</evidence>
<reference evidence="4 5" key="1">
    <citation type="submission" date="2018-02" db="EMBL/GenBank/DDBJ databases">
        <title>Draft genome of wild Prunus yedoensis var. nudiflora.</title>
        <authorList>
            <person name="Baek S."/>
            <person name="Kim J.-H."/>
            <person name="Choi K."/>
            <person name="Kim G.-B."/>
            <person name="Cho A."/>
            <person name="Jang H."/>
            <person name="Shin C.-H."/>
            <person name="Yu H.-J."/>
            <person name="Mun J.-H."/>
        </authorList>
    </citation>
    <scope>NUCLEOTIDE SEQUENCE [LARGE SCALE GENOMIC DNA]</scope>
    <source>
        <strain evidence="5">cv. Jeju island</strain>
        <tissue evidence="4">Leaf</tissue>
    </source>
</reference>
<dbReference type="EMBL" id="PJQY01003945">
    <property type="protein sequence ID" value="PQM33283.1"/>
    <property type="molecule type" value="Genomic_DNA"/>
</dbReference>
<feature type="region of interest" description="Disordered" evidence="3">
    <location>
        <begin position="1"/>
        <end position="22"/>
    </location>
</feature>
<organism evidence="4 5">
    <name type="scientific">Prunus yedoensis var. nudiflora</name>
    <dbReference type="NCBI Taxonomy" id="2094558"/>
    <lineage>
        <taxon>Eukaryota</taxon>
        <taxon>Viridiplantae</taxon>
        <taxon>Streptophyta</taxon>
        <taxon>Embryophyta</taxon>
        <taxon>Tracheophyta</taxon>
        <taxon>Spermatophyta</taxon>
        <taxon>Magnoliopsida</taxon>
        <taxon>eudicotyledons</taxon>
        <taxon>Gunneridae</taxon>
        <taxon>Pentapetalae</taxon>
        <taxon>rosids</taxon>
        <taxon>fabids</taxon>
        <taxon>Rosales</taxon>
        <taxon>Rosaceae</taxon>
        <taxon>Amygdaloideae</taxon>
        <taxon>Amygdaleae</taxon>
        <taxon>Prunus</taxon>
    </lineage>
</organism>
<dbReference type="PANTHER" id="PTHR19857">
    <property type="entry name" value="MITOCHONDRIAL DIVISION PROTEIN 1-RELATED"/>
    <property type="match status" value="1"/>
</dbReference>
<dbReference type="InterPro" id="IPR036322">
    <property type="entry name" value="WD40_repeat_dom_sf"/>
</dbReference>
<dbReference type="SUPFAM" id="SSF50978">
    <property type="entry name" value="WD40 repeat-like"/>
    <property type="match status" value="1"/>
</dbReference>
<keyword evidence="5" id="KW-1185">Reference proteome</keyword>
<name>A0A314U7E8_PRUYE</name>
<evidence type="ECO:0000313" key="4">
    <source>
        <dbReference type="EMBL" id="PQM33283.1"/>
    </source>
</evidence>
<dbReference type="PANTHER" id="PTHR19857:SF21">
    <property type="entry name" value="ANAPHASE-PROMOTING COMPLEX SUBUNIT 4 WD40 DOMAIN-CONTAINING PROTEIN"/>
    <property type="match status" value="1"/>
</dbReference>
<dbReference type="InterPro" id="IPR051179">
    <property type="entry name" value="WD_repeat_multifunction"/>
</dbReference>
<dbReference type="OrthoDB" id="10260946at2759"/>
<comment type="caution">
    <text evidence="4">The sequence shown here is derived from an EMBL/GenBank/DDBJ whole genome shotgun (WGS) entry which is preliminary data.</text>
</comment>
<gene>
    <name evidence="4" type="ORF">Pyn_34681</name>
</gene>
<evidence type="ECO:0000256" key="2">
    <source>
        <dbReference type="ARBA" id="ARBA00022737"/>
    </source>
</evidence>
<dbReference type="AlphaFoldDB" id="A0A314U7E8"/>
<dbReference type="Gene3D" id="2.130.10.10">
    <property type="entry name" value="YVTN repeat-like/Quinoprotein amine dehydrogenase"/>
    <property type="match status" value="1"/>
</dbReference>
<sequence length="407" mass="45718">MDKYLVPHKPSSQNPSKPPPRWSRSLIELNGRFEPNYRHSVSGLLMESYSELRAFPHLYHINGGPCQTHLNWIDNGAFLYDQPSIGKQGISALDFDRKCMILKLFIARVMNLCYVVCTSMKRNEVFIFDISYISSKPSEVLRTRPSVSVLGSNIHKGLTDIASTSLDDSRILASDTYGVINVWDRRMSAFPCLELTTDSRGTLNSIQLNAEDQIIFGAGKRGFVYVWDLRGGRTSSALQSNKEIRHLPLTSLKLSSMLEKIGPLKAQSDIVSKEIHSINIDPSCPHQLAFHFDDGWSGVLDVHNFEVTHIHCPPPAWLNDPGVSADLLYLRKPSWLPINSIYVVGSSTDNGIHILDFYPDSISPSHVDYKEDVQSLSGVKKQDKQNRFVPLSEELLHVQFIPSTVPS</sequence>
<evidence type="ECO:0000256" key="3">
    <source>
        <dbReference type="SAM" id="MobiDB-lite"/>
    </source>
</evidence>
<accession>A0A314U7E8</accession>